<organism evidence="3 4">
    <name type="scientific">Solanum verrucosum</name>
    <dbReference type="NCBI Taxonomy" id="315347"/>
    <lineage>
        <taxon>Eukaryota</taxon>
        <taxon>Viridiplantae</taxon>
        <taxon>Streptophyta</taxon>
        <taxon>Embryophyta</taxon>
        <taxon>Tracheophyta</taxon>
        <taxon>Spermatophyta</taxon>
        <taxon>Magnoliopsida</taxon>
        <taxon>eudicotyledons</taxon>
        <taxon>Gunneridae</taxon>
        <taxon>Pentapetalae</taxon>
        <taxon>asterids</taxon>
        <taxon>lamiids</taxon>
        <taxon>Solanales</taxon>
        <taxon>Solanaceae</taxon>
        <taxon>Solanoideae</taxon>
        <taxon>Solaneae</taxon>
        <taxon>Solanum</taxon>
    </lineage>
</organism>
<accession>A0AAF0UQR3</accession>
<keyword evidence="1" id="KW-0812">Transmembrane</keyword>
<feature type="transmembrane region" description="Helical" evidence="1">
    <location>
        <begin position="12"/>
        <end position="31"/>
    </location>
</feature>
<name>A0AAF0UQR3_SOLVR</name>
<sequence>MGYELLWNTVPSASALATLPLFLVCTLESWTRQHRHTHFQRRVDGWSRCPYCQISSNFNLSPQVSSICPEHSPEEMYLRVLESTKKHRDIAKEQVQKYMERMGRTGIPGALRDAGLQPSTFRDWSGVRWLARRYKGEDSETLLGCAGWRNAPPLSPSV</sequence>
<evidence type="ECO:0000313" key="3">
    <source>
        <dbReference type="EMBL" id="WMV50310.1"/>
    </source>
</evidence>
<dbReference type="EMBL" id="CP133621">
    <property type="protein sequence ID" value="WMV50310.1"/>
    <property type="molecule type" value="Genomic_DNA"/>
</dbReference>
<gene>
    <name evidence="2" type="ORF">MTR67_043677</name>
    <name evidence="3" type="ORF">MTR67_043695</name>
</gene>
<evidence type="ECO:0000313" key="2">
    <source>
        <dbReference type="EMBL" id="WMV50292.1"/>
    </source>
</evidence>
<keyword evidence="1" id="KW-0472">Membrane</keyword>
<keyword evidence="4" id="KW-1185">Reference proteome</keyword>
<proteinExistence type="predicted"/>
<dbReference type="AlphaFoldDB" id="A0AAF0UQR3"/>
<reference evidence="3" key="1">
    <citation type="submission" date="2023-08" db="EMBL/GenBank/DDBJ databases">
        <title>A de novo genome assembly of Solanum verrucosum Schlechtendal, a Mexican diploid species geographically isolated from the other diploid A-genome species in potato relatives.</title>
        <authorList>
            <person name="Hosaka K."/>
        </authorList>
    </citation>
    <scope>NUCLEOTIDE SEQUENCE</scope>
    <source>
        <tissue evidence="3">Young leaves</tissue>
    </source>
</reference>
<dbReference type="Proteomes" id="UP001234989">
    <property type="component" value="Chromosome 10"/>
</dbReference>
<keyword evidence="1" id="KW-1133">Transmembrane helix</keyword>
<protein>
    <submittedName>
        <fullName evidence="3">Uncharacterized protein</fullName>
    </submittedName>
</protein>
<evidence type="ECO:0000313" key="4">
    <source>
        <dbReference type="Proteomes" id="UP001234989"/>
    </source>
</evidence>
<dbReference type="EMBL" id="CP133621">
    <property type="protein sequence ID" value="WMV50292.1"/>
    <property type="molecule type" value="Genomic_DNA"/>
</dbReference>
<evidence type="ECO:0000256" key="1">
    <source>
        <dbReference type="SAM" id="Phobius"/>
    </source>
</evidence>